<sequence>MKGLYQAAGRTLVTLGSLSIFSGSIAFFPVFSCKLWYTGWSVWIACPIWNGALAVTAGSLVLLAHREWTQRHLWEAVFTFVVLSILGCPLHFAVALQSALLGPYCFYSFSGVSGTNYLGYAVAFPFPYTKFPSVCVDPLHYEEYHLTLQALDLGLSLTLFCVSVAVFIKLSARLMQTGHVNTGGPRHAPDVTPRKGCFKAAGTAIRALSWGAGLSG</sequence>
<reference evidence="2" key="1">
    <citation type="submission" date="2024-01" db="EMBL/GenBank/DDBJ databases">
        <title>GRCr8: a new rat reference genome assembly contstructed from accurate long reads and long range scaffolding.</title>
        <authorList>
            <person name="Doris P.A."/>
            <person name="Kalbfleisch T."/>
            <person name="Li K."/>
            <person name="Howe K."/>
            <person name="Wood J."/>
        </authorList>
    </citation>
    <scope>NUCLEOTIDE SEQUENCE [LARGE SCALE GENOMIC DNA]</scope>
    <source>
        <strain evidence="2">Brown Norway</strain>
    </source>
</reference>
<dbReference type="AlphaFoldDB" id="A0A8I6AQP5"/>
<protein>
    <submittedName>
        <fullName evidence="2">Transmembrane protein 212</fullName>
    </submittedName>
</protein>
<evidence type="ECO:0000313" key="3">
    <source>
        <dbReference type="Proteomes" id="UP000002494"/>
    </source>
</evidence>
<evidence type="ECO:0000313" key="4">
    <source>
        <dbReference type="RGD" id="1563109"/>
    </source>
</evidence>
<dbReference type="AGR" id="RGD:1563109"/>
<dbReference type="RGD" id="1563109">
    <property type="gene designation" value="Tmem212"/>
</dbReference>
<organism evidence="2 3">
    <name type="scientific">Rattus norvegicus</name>
    <name type="common">Rat</name>
    <dbReference type="NCBI Taxonomy" id="10116"/>
    <lineage>
        <taxon>Eukaryota</taxon>
        <taxon>Metazoa</taxon>
        <taxon>Chordata</taxon>
        <taxon>Craniata</taxon>
        <taxon>Vertebrata</taxon>
        <taxon>Euteleostomi</taxon>
        <taxon>Mammalia</taxon>
        <taxon>Eutheria</taxon>
        <taxon>Euarchontoglires</taxon>
        <taxon>Glires</taxon>
        <taxon>Rodentia</taxon>
        <taxon>Myomorpha</taxon>
        <taxon>Muroidea</taxon>
        <taxon>Muridae</taxon>
        <taxon>Murinae</taxon>
        <taxon>Rattus</taxon>
    </lineage>
</organism>
<reference evidence="2" key="3">
    <citation type="submission" date="2025-09" db="UniProtKB">
        <authorList>
            <consortium name="Ensembl"/>
        </authorList>
    </citation>
    <scope>IDENTIFICATION</scope>
    <source>
        <strain evidence="2">Brown Norway</strain>
    </source>
</reference>
<keyword evidence="1" id="KW-1133">Transmembrane helix</keyword>
<feature type="transmembrane region" description="Helical" evidence="1">
    <location>
        <begin position="146"/>
        <end position="168"/>
    </location>
</feature>
<keyword evidence="3" id="KW-1185">Reference proteome</keyword>
<dbReference type="Proteomes" id="UP000002494">
    <property type="component" value="Chromosome 2"/>
</dbReference>
<dbReference type="GeneTree" id="ENSGT00390000016029"/>
<dbReference type="CTD" id="389177"/>
<reference evidence="2" key="2">
    <citation type="submission" date="2025-08" db="UniProtKB">
        <authorList>
            <consortium name="Ensembl"/>
        </authorList>
    </citation>
    <scope>IDENTIFICATION</scope>
    <source>
        <strain evidence="2">Brown Norway</strain>
    </source>
</reference>
<dbReference type="RefSeq" id="XP_038958790.1">
    <property type="nucleotide sequence ID" value="XM_039102862.2"/>
</dbReference>
<proteinExistence type="predicted"/>
<evidence type="ECO:0000313" key="2">
    <source>
        <dbReference type="Ensembl" id="ENSRNOP00000096381.2"/>
    </source>
</evidence>
<dbReference type="OrthoDB" id="9446700at2759"/>
<feature type="transmembrane region" description="Helical" evidence="1">
    <location>
        <begin position="12"/>
        <end position="30"/>
    </location>
</feature>
<evidence type="ECO:0000256" key="1">
    <source>
        <dbReference type="SAM" id="Phobius"/>
    </source>
</evidence>
<dbReference type="GeneID" id="499586"/>
<dbReference type="Ensembl" id="ENSRNOT00000111448.2">
    <property type="protein sequence ID" value="ENSRNOP00000096381.2"/>
    <property type="gene ID" value="ENSRNOG00000012608.10"/>
</dbReference>
<feature type="transmembrane region" description="Helical" evidence="1">
    <location>
        <begin position="42"/>
        <end position="64"/>
    </location>
</feature>
<accession>A0A8I6AQP5</accession>
<keyword evidence="1" id="KW-0812">Transmembrane</keyword>
<name>A0A8I6AQP5_RAT</name>
<feature type="transmembrane region" description="Helical" evidence="1">
    <location>
        <begin position="76"/>
        <end position="100"/>
    </location>
</feature>
<gene>
    <name evidence="2 4" type="primary">Tmem212</name>
</gene>
<keyword evidence="1" id="KW-0472">Membrane</keyword>